<evidence type="ECO:0000313" key="2">
    <source>
        <dbReference type="Proteomes" id="UP000735302"/>
    </source>
</evidence>
<name>A0AAV3ZD77_9GAST</name>
<gene>
    <name evidence="1" type="ORF">PoB_001897200</name>
</gene>
<proteinExistence type="predicted"/>
<reference evidence="1 2" key="1">
    <citation type="journal article" date="2021" name="Elife">
        <title>Chloroplast acquisition without the gene transfer in kleptoplastic sea slugs, Plakobranchus ocellatus.</title>
        <authorList>
            <person name="Maeda T."/>
            <person name="Takahashi S."/>
            <person name="Yoshida T."/>
            <person name="Shimamura S."/>
            <person name="Takaki Y."/>
            <person name="Nagai Y."/>
            <person name="Toyoda A."/>
            <person name="Suzuki Y."/>
            <person name="Arimoto A."/>
            <person name="Ishii H."/>
            <person name="Satoh N."/>
            <person name="Nishiyama T."/>
            <person name="Hasebe M."/>
            <person name="Maruyama T."/>
            <person name="Minagawa J."/>
            <person name="Obokata J."/>
            <person name="Shigenobu S."/>
        </authorList>
    </citation>
    <scope>NUCLEOTIDE SEQUENCE [LARGE SCALE GENOMIC DNA]</scope>
</reference>
<keyword evidence="2" id="KW-1185">Reference proteome</keyword>
<dbReference type="Proteomes" id="UP000735302">
    <property type="component" value="Unassembled WGS sequence"/>
</dbReference>
<dbReference type="AlphaFoldDB" id="A0AAV3ZD77"/>
<dbReference type="EMBL" id="BLXT01002249">
    <property type="protein sequence ID" value="GFN92466.1"/>
    <property type="molecule type" value="Genomic_DNA"/>
</dbReference>
<evidence type="ECO:0000313" key="1">
    <source>
        <dbReference type="EMBL" id="GFN92466.1"/>
    </source>
</evidence>
<sequence>MYRKGYSTHSSATGIAIGGAESCSAFWGAEDDFIGQSQREISCSPHNKNSVNNRGRAENCRLAHHLGEERLLLHKRPVSCNSEGRKTVFTDNKPGRTWLDGFLKRHPEVKQRKTSVLDEQRAHITEGKIWAWFGEVETSLAEDGVDIRTVIHGTYLTQTRQAFLYIHLGKLFSPMQAISIHTPSGWTTRDRLPFSDCASASGELLPPLIIFPGKRWTFRPEEDFPGAVCKQTDNGWVKSEVFRSWLLETFVPHVQVYYGNFKRMEGRSQLAQNYQQGGQHFPAHFHASIPERLVKVLLLNLIKLCPNPIESGHPGCSSTVAVQPNMELDVSSVLPLAPLDNFYELDLQKEEEEEIVFAPLPDFSLDWFPHFQEAEPLLSPGVAESVDQLIDFIISTGWTSSDIYWVQRRQWANKRRPKEDEHSYRKYLELYNSIVPPPSFDSLPLPDSWTKKLTNVVRKQPPKYISGNSYKAFRRAK</sequence>
<organism evidence="1 2">
    <name type="scientific">Plakobranchus ocellatus</name>
    <dbReference type="NCBI Taxonomy" id="259542"/>
    <lineage>
        <taxon>Eukaryota</taxon>
        <taxon>Metazoa</taxon>
        <taxon>Spiralia</taxon>
        <taxon>Lophotrochozoa</taxon>
        <taxon>Mollusca</taxon>
        <taxon>Gastropoda</taxon>
        <taxon>Heterobranchia</taxon>
        <taxon>Euthyneura</taxon>
        <taxon>Panpulmonata</taxon>
        <taxon>Sacoglossa</taxon>
        <taxon>Placobranchoidea</taxon>
        <taxon>Plakobranchidae</taxon>
        <taxon>Plakobranchus</taxon>
    </lineage>
</organism>
<protein>
    <submittedName>
        <fullName evidence="1">Tigger transposable element-derived protein 6-like protein</fullName>
    </submittedName>
</protein>
<accession>A0AAV3ZD77</accession>
<comment type="caution">
    <text evidence="1">The sequence shown here is derived from an EMBL/GenBank/DDBJ whole genome shotgun (WGS) entry which is preliminary data.</text>
</comment>